<dbReference type="SUPFAM" id="SSF48452">
    <property type="entry name" value="TPR-like"/>
    <property type="match status" value="1"/>
</dbReference>
<dbReference type="EMBL" id="JBHTIS010000022">
    <property type="protein sequence ID" value="MFD1044268.1"/>
    <property type="molecule type" value="Genomic_DNA"/>
</dbReference>
<gene>
    <name evidence="1" type="ORF">ACFQ1S_00985</name>
</gene>
<evidence type="ECO:0000313" key="2">
    <source>
        <dbReference type="Proteomes" id="UP001597045"/>
    </source>
</evidence>
<comment type="caution">
    <text evidence="1">The sequence shown here is derived from an EMBL/GenBank/DDBJ whole genome shotgun (WGS) entry which is preliminary data.</text>
</comment>
<dbReference type="InterPro" id="IPR011990">
    <property type="entry name" value="TPR-like_helical_dom_sf"/>
</dbReference>
<dbReference type="Gene3D" id="1.25.40.10">
    <property type="entry name" value="Tetratricopeptide repeat domain"/>
    <property type="match status" value="1"/>
</dbReference>
<organism evidence="1 2">
    <name type="scientific">Kibdelosporangium lantanae</name>
    <dbReference type="NCBI Taxonomy" id="1497396"/>
    <lineage>
        <taxon>Bacteria</taxon>
        <taxon>Bacillati</taxon>
        <taxon>Actinomycetota</taxon>
        <taxon>Actinomycetes</taxon>
        <taxon>Pseudonocardiales</taxon>
        <taxon>Pseudonocardiaceae</taxon>
        <taxon>Kibdelosporangium</taxon>
    </lineage>
</organism>
<proteinExistence type="predicted"/>
<keyword evidence="2" id="KW-1185">Reference proteome</keyword>
<name>A0ABW3M164_9PSEU</name>
<sequence length="374" mass="40070">MGVRGQLPSSRPLTTVEVTPGLFRATSIAMNHLDEADAALRRYAAVAVDRYVKACEQDTSDRALAGLVRALWQARLWDHARKQLARLDGHGSVHAELARGMVALGQPDRIWWLGVDSGSAVRDDVAAEAAFSAAIALDPANAEARAGHATALRMAGRLREAREELKSLDDALLATAVVQLELAICAFEDDDLALADEHSRRAMEHEPGSVRAELVLLEIARHTDRGSADVVTQAKSLAARNPVRVVGELYGWVLFDRAKNSADQKQALTEALTVFTKAAPPQGVWPGVVGGRAVVTTKAQKLTSDIVVRALSALGIAEVNKAVAKGGNGITFPAPIVRDGPGWRADVDLPYGVTVADILARPLRHVVQDRQRAT</sequence>
<evidence type="ECO:0000313" key="1">
    <source>
        <dbReference type="EMBL" id="MFD1044268.1"/>
    </source>
</evidence>
<protein>
    <submittedName>
        <fullName evidence="1">Tetratricopeptide repeat protein</fullName>
    </submittedName>
</protein>
<reference evidence="2" key="1">
    <citation type="journal article" date="2019" name="Int. J. Syst. Evol. Microbiol.">
        <title>The Global Catalogue of Microorganisms (GCM) 10K type strain sequencing project: providing services to taxonomists for standard genome sequencing and annotation.</title>
        <authorList>
            <consortium name="The Broad Institute Genomics Platform"/>
            <consortium name="The Broad Institute Genome Sequencing Center for Infectious Disease"/>
            <person name="Wu L."/>
            <person name="Ma J."/>
        </authorList>
    </citation>
    <scope>NUCLEOTIDE SEQUENCE [LARGE SCALE GENOMIC DNA]</scope>
    <source>
        <strain evidence="2">JCM 31486</strain>
    </source>
</reference>
<accession>A0ABW3M164</accession>
<dbReference type="Proteomes" id="UP001597045">
    <property type="component" value="Unassembled WGS sequence"/>
</dbReference>